<dbReference type="Proteomes" id="UP000485058">
    <property type="component" value="Unassembled WGS sequence"/>
</dbReference>
<dbReference type="EMBL" id="BLLF01006776">
    <property type="protein sequence ID" value="GFH32543.1"/>
    <property type="molecule type" value="Genomic_DNA"/>
</dbReference>
<protein>
    <submittedName>
        <fullName evidence="1">Uncharacterized protein</fullName>
    </submittedName>
</protein>
<organism evidence="1 2">
    <name type="scientific">Haematococcus lacustris</name>
    <name type="common">Green alga</name>
    <name type="synonym">Haematococcus pluvialis</name>
    <dbReference type="NCBI Taxonomy" id="44745"/>
    <lineage>
        <taxon>Eukaryota</taxon>
        <taxon>Viridiplantae</taxon>
        <taxon>Chlorophyta</taxon>
        <taxon>core chlorophytes</taxon>
        <taxon>Chlorophyceae</taxon>
        <taxon>CS clade</taxon>
        <taxon>Chlamydomonadales</taxon>
        <taxon>Haematococcaceae</taxon>
        <taxon>Haematococcus</taxon>
    </lineage>
</organism>
<accession>A0A6A0AJQ4</accession>
<gene>
    <name evidence="1" type="ORF">HaLaN_31781</name>
</gene>
<evidence type="ECO:0000313" key="2">
    <source>
        <dbReference type="Proteomes" id="UP000485058"/>
    </source>
</evidence>
<comment type="caution">
    <text evidence="1">The sequence shown here is derived from an EMBL/GenBank/DDBJ whole genome shotgun (WGS) entry which is preliminary data.</text>
</comment>
<reference evidence="1 2" key="1">
    <citation type="submission" date="2020-02" db="EMBL/GenBank/DDBJ databases">
        <title>Draft genome sequence of Haematococcus lacustris strain NIES-144.</title>
        <authorList>
            <person name="Morimoto D."/>
            <person name="Nakagawa S."/>
            <person name="Yoshida T."/>
            <person name="Sawayama S."/>
        </authorList>
    </citation>
    <scope>NUCLEOTIDE SEQUENCE [LARGE SCALE GENOMIC DNA]</scope>
    <source>
        <strain evidence="1 2">NIES-144</strain>
    </source>
</reference>
<keyword evidence="2" id="KW-1185">Reference proteome</keyword>
<feature type="non-terminal residue" evidence="1">
    <location>
        <position position="125"/>
    </location>
</feature>
<evidence type="ECO:0000313" key="1">
    <source>
        <dbReference type="EMBL" id="GFH32543.1"/>
    </source>
</evidence>
<name>A0A6A0AJQ4_HAELA</name>
<sequence>MKNVLGMACESACDLAKLFHRIVHRGNRARRPARLIAMFRFEWSGRPVNRQDPQPLRSTAPASMPGVCGCSPAVPFARTGCQPAYILYVDVDDAGLSIILNLQPQSRARTGLQLTDAALGACGVQ</sequence>
<dbReference type="AlphaFoldDB" id="A0A6A0AJQ4"/>
<proteinExistence type="predicted"/>